<dbReference type="FunFam" id="3.40.50.1360:FF:000014">
    <property type="entry name" value="Ribose 5-phosphate isomerase"/>
    <property type="match status" value="1"/>
</dbReference>
<evidence type="ECO:0000256" key="7">
    <source>
        <dbReference type="ARBA" id="ARBA00029734"/>
    </source>
</evidence>
<dbReference type="AlphaFoldDB" id="H3GAS4"/>
<reference evidence="10" key="1">
    <citation type="journal article" date="2006" name="Science">
        <title>Phytophthora genome sequences uncover evolutionary origins and mechanisms of pathogenesis.</title>
        <authorList>
            <person name="Tyler B.M."/>
            <person name="Tripathy S."/>
            <person name="Zhang X."/>
            <person name="Dehal P."/>
            <person name="Jiang R.H."/>
            <person name="Aerts A."/>
            <person name="Arredondo F.D."/>
            <person name="Baxter L."/>
            <person name="Bensasson D."/>
            <person name="Beynon J.L."/>
            <person name="Chapman J."/>
            <person name="Damasceno C.M."/>
            <person name="Dorrance A.E."/>
            <person name="Dou D."/>
            <person name="Dickerman A.W."/>
            <person name="Dubchak I.L."/>
            <person name="Garbelotto M."/>
            <person name="Gijzen M."/>
            <person name="Gordon S.G."/>
            <person name="Govers F."/>
            <person name="Grunwald N.J."/>
            <person name="Huang W."/>
            <person name="Ivors K.L."/>
            <person name="Jones R.W."/>
            <person name="Kamoun S."/>
            <person name="Krampis K."/>
            <person name="Lamour K.H."/>
            <person name="Lee M.K."/>
            <person name="McDonald W.H."/>
            <person name="Medina M."/>
            <person name="Meijer H.J."/>
            <person name="Nordberg E.K."/>
            <person name="Maclean D.J."/>
            <person name="Ospina-Giraldo M.D."/>
            <person name="Morris P.F."/>
            <person name="Phuntumart V."/>
            <person name="Putnam N.H."/>
            <person name="Rash S."/>
            <person name="Rose J.K."/>
            <person name="Sakihama Y."/>
            <person name="Salamov A.A."/>
            <person name="Savidor A."/>
            <person name="Scheuring C.F."/>
            <person name="Smith B.M."/>
            <person name="Sobral B.W."/>
            <person name="Terry A."/>
            <person name="Torto-Alalibo T.A."/>
            <person name="Win J."/>
            <person name="Xu Z."/>
            <person name="Zhang H."/>
            <person name="Grigoriev I.V."/>
            <person name="Rokhsar D.S."/>
            <person name="Boore J.L."/>
        </authorList>
    </citation>
    <scope>NUCLEOTIDE SEQUENCE [LARGE SCALE GENOMIC DNA]</scope>
    <source>
        <strain evidence="10">Pr102</strain>
    </source>
</reference>
<dbReference type="HAMAP" id="MF_00170">
    <property type="entry name" value="Rib_5P_isom_A"/>
    <property type="match status" value="1"/>
</dbReference>
<evidence type="ECO:0000256" key="1">
    <source>
        <dbReference type="ARBA" id="ARBA00001713"/>
    </source>
</evidence>
<evidence type="ECO:0000256" key="6">
    <source>
        <dbReference type="ARBA" id="ARBA00023235"/>
    </source>
</evidence>
<dbReference type="InterPro" id="IPR020672">
    <property type="entry name" value="Ribose5P_isomerase_typA_subgr"/>
</dbReference>
<dbReference type="UniPathway" id="UPA00115">
    <property type="reaction ID" value="UER00412"/>
</dbReference>
<sequence>MGHSQSTNLQFISQFREVSADKNMLSAIEQSKRTAARQAVDEYVQDGFVVGVGSGSTVVYAAERLGELVQEQKLTGITCIPTSFQAKQLIAQHKLTLTSLDESPVIDVTIDGADEVDLQLNCIKGGGACQLQEKIVAFAAKKFVVIADYRKESKLLGEQWTQGVPVEVVPMAYVPLMRKVEKEFNGVPVLRMAKCKAGPVVTDNGNFVLDVNFGVISDPKSLCDRLKLLPGVVEVGLFCGMAEKAFFGQTDGSFTTRVADKSA</sequence>
<dbReference type="NCBIfam" id="NF001924">
    <property type="entry name" value="PRK00702.1"/>
    <property type="match status" value="1"/>
</dbReference>
<organism evidence="9 10">
    <name type="scientific">Phytophthora ramorum</name>
    <name type="common">Sudden oak death agent</name>
    <dbReference type="NCBI Taxonomy" id="164328"/>
    <lineage>
        <taxon>Eukaryota</taxon>
        <taxon>Sar</taxon>
        <taxon>Stramenopiles</taxon>
        <taxon>Oomycota</taxon>
        <taxon>Peronosporomycetes</taxon>
        <taxon>Peronosporales</taxon>
        <taxon>Peronosporaceae</taxon>
        <taxon>Phytophthora</taxon>
    </lineage>
</organism>
<dbReference type="PANTHER" id="PTHR11934:SF0">
    <property type="entry name" value="RIBOSE-5-PHOSPHATE ISOMERASE"/>
    <property type="match status" value="1"/>
</dbReference>
<dbReference type="GO" id="GO:0005737">
    <property type="term" value="C:cytoplasm"/>
    <property type="evidence" value="ECO:0000318"/>
    <property type="project" value="GO_Central"/>
</dbReference>
<dbReference type="OMA" id="LGIPMYN"/>
<dbReference type="GO" id="GO:0009052">
    <property type="term" value="P:pentose-phosphate shunt, non-oxidative branch"/>
    <property type="evidence" value="ECO:0000318"/>
    <property type="project" value="GO_Central"/>
</dbReference>
<comment type="catalytic activity">
    <reaction evidence="1">
        <text>aldehydo-D-ribose 5-phosphate = D-ribulose 5-phosphate</text>
        <dbReference type="Rhea" id="RHEA:14657"/>
        <dbReference type="ChEBI" id="CHEBI:58121"/>
        <dbReference type="ChEBI" id="CHEBI:58273"/>
        <dbReference type="EC" id="5.3.1.6"/>
    </reaction>
</comment>
<dbReference type="FunFam" id="3.30.70.260:FF:000018">
    <property type="entry name" value="Ribose-5-phosphate isomerase A"/>
    <property type="match status" value="1"/>
</dbReference>
<dbReference type="Pfam" id="PF06026">
    <property type="entry name" value="Rib_5-P_isom_A"/>
    <property type="match status" value="1"/>
</dbReference>
<proteinExistence type="inferred from homology"/>
<dbReference type="PANTHER" id="PTHR11934">
    <property type="entry name" value="RIBOSE-5-PHOSPHATE ISOMERASE"/>
    <property type="match status" value="1"/>
</dbReference>
<dbReference type="eggNOG" id="KOG3075">
    <property type="taxonomic scope" value="Eukaryota"/>
</dbReference>
<dbReference type="EMBL" id="DS566128">
    <property type="status" value="NOT_ANNOTATED_CDS"/>
    <property type="molecule type" value="Genomic_DNA"/>
</dbReference>
<dbReference type="GO" id="GO:0004751">
    <property type="term" value="F:ribose-5-phosphate isomerase activity"/>
    <property type="evidence" value="ECO:0000318"/>
    <property type="project" value="GO_Central"/>
</dbReference>
<dbReference type="SUPFAM" id="SSF100950">
    <property type="entry name" value="NagB/RpiA/CoA transferase-like"/>
    <property type="match status" value="1"/>
</dbReference>
<dbReference type="FunCoup" id="H3GAS4">
    <property type="interactions" value="277"/>
</dbReference>
<dbReference type="InParanoid" id="H3GAS4"/>
<dbReference type="Gene3D" id="3.30.70.260">
    <property type="match status" value="1"/>
</dbReference>
<dbReference type="InterPro" id="IPR037171">
    <property type="entry name" value="NagB/RpiA_transferase-like"/>
</dbReference>
<dbReference type="SUPFAM" id="SSF75445">
    <property type="entry name" value="D-ribose-5-phosphate isomerase (RpiA), lid domain"/>
    <property type="match status" value="1"/>
</dbReference>
<dbReference type="STRING" id="164328.H3GAS4"/>
<dbReference type="EC" id="5.3.1.6" evidence="4"/>
<dbReference type="InterPro" id="IPR004788">
    <property type="entry name" value="Ribose5P_isomerase_type_A"/>
</dbReference>
<dbReference type="GO" id="GO:0006014">
    <property type="term" value="P:D-ribose metabolic process"/>
    <property type="evidence" value="ECO:0000318"/>
    <property type="project" value="GO_Central"/>
</dbReference>
<keyword evidence="6" id="KW-0413">Isomerase</keyword>
<evidence type="ECO:0000313" key="9">
    <source>
        <dbReference type="EnsemblProtists" id="Phyra72285"/>
    </source>
</evidence>
<dbReference type="Gene3D" id="3.40.50.1360">
    <property type="match status" value="1"/>
</dbReference>
<comment type="pathway">
    <text evidence="2">Carbohydrate degradation; pentose phosphate pathway; D-ribose 5-phosphate from D-ribulose 5-phosphate (non-oxidative stage): step 1/1.</text>
</comment>
<accession>H3GAS4</accession>
<evidence type="ECO:0000256" key="2">
    <source>
        <dbReference type="ARBA" id="ARBA00004988"/>
    </source>
</evidence>
<evidence type="ECO:0000313" key="10">
    <source>
        <dbReference type="Proteomes" id="UP000005238"/>
    </source>
</evidence>
<evidence type="ECO:0000256" key="5">
    <source>
        <dbReference type="ARBA" id="ARBA00019150"/>
    </source>
</evidence>
<evidence type="ECO:0000256" key="4">
    <source>
        <dbReference type="ARBA" id="ARBA00011959"/>
    </source>
</evidence>
<dbReference type="NCBIfam" id="TIGR00021">
    <property type="entry name" value="rpiA"/>
    <property type="match status" value="1"/>
</dbReference>
<protein>
    <recommendedName>
        <fullName evidence="5">Ribose-5-phosphate isomerase</fullName>
        <ecNumber evidence="4">5.3.1.6</ecNumber>
    </recommendedName>
    <alternativeName>
        <fullName evidence="8">D-ribose-5-phosphate ketol-isomerase</fullName>
    </alternativeName>
    <alternativeName>
        <fullName evidence="7">Phosphoriboisomerase</fullName>
    </alternativeName>
</protein>
<name>H3GAS4_PHYRM</name>
<dbReference type="VEuPathDB" id="FungiDB:KRP23_6521"/>
<keyword evidence="10" id="KW-1185">Reference proteome</keyword>
<dbReference type="VEuPathDB" id="FungiDB:KRP22_5890"/>
<dbReference type="HOGENOM" id="CLU_056590_0_0_1"/>
<evidence type="ECO:0000256" key="8">
    <source>
        <dbReference type="ARBA" id="ARBA00032273"/>
    </source>
</evidence>
<evidence type="ECO:0000256" key="3">
    <source>
        <dbReference type="ARBA" id="ARBA00008088"/>
    </source>
</evidence>
<comment type="similarity">
    <text evidence="3">Belongs to the ribose 5-phosphate isomerase family.</text>
</comment>
<dbReference type="CDD" id="cd01398">
    <property type="entry name" value="RPI_A"/>
    <property type="match status" value="1"/>
</dbReference>
<dbReference type="EnsemblProtists" id="Phyra72285">
    <property type="protein sequence ID" value="Phyra72285"/>
    <property type="gene ID" value="Phyra72285"/>
</dbReference>
<dbReference type="Proteomes" id="UP000005238">
    <property type="component" value="Unassembled WGS sequence"/>
</dbReference>
<reference evidence="9" key="2">
    <citation type="submission" date="2015-06" db="UniProtKB">
        <authorList>
            <consortium name="EnsemblProtists"/>
        </authorList>
    </citation>
    <scope>IDENTIFICATION</scope>
    <source>
        <strain evidence="9">Pr102</strain>
    </source>
</reference>